<organism evidence="1 2">
    <name type="scientific">Flavobacterium suaedae</name>
    <dbReference type="NCBI Taxonomy" id="1767027"/>
    <lineage>
        <taxon>Bacteria</taxon>
        <taxon>Pseudomonadati</taxon>
        <taxon>Bacteroidota</taxon>
        <taxon>Flavobacteriia</taxon>
        <taxon>Flavobacteriales</taxon>
        <taxon>Flavobacteriaceae</taxon>
        <taxon>Flavobacterium</taxon>
    </lineage>
</organism>
<dbReference type="EMBL" id="BMJE01000008">
    <property type="protein sequence ID" value="GGB85022.1"/>
    <property type="molecule type" value="Genomic_DNA"/>
</dbReference>
<dbReference type="RefSeq" id="WP_188621782.1">
    <property type="nucleotide sequence ID" value="NZ_BMJE01000008.1"/>
</dbReference>
<proteinExistence type="predicted"/>
<dbReference type="Proteomes" id="UP000615760">
    <property type="component" value="Unassembled WGS sequence"/>
</dbReference>
<gene>
    <name evidence="1" type="ORF">GCM10007424_26330</name>
</gene>
<evidence type="ECO:0000313" key="1">
    <source>
        <dbReference type="EMBL" id="GGB85022.1"/>
    </source>
</evidence>
<keyword evidence="2" id="KW-1185">Reference proteome</keyword>
<name>A0ABQ1K5N1_9FLAO</name>
<protein>
    <submittedName>
        <fullName evidence="1">Uncharacterized protein</fullName>
    </submittedName>
</protein>
<accession>A0ABQ1K5N1</accession>
<evidence type="ECO:0000313" key="2">
    <source>
        <dbReference type="Proteomes" id="UP000615760"/>
    </source>
</evidence>
<sequence>MEEITLQQVKDSLSRSGYLLENRIMNMFINKGFATESSHVFFLDTIEEKYREVDVIAINTLDNISFKDESLTLTVRFIVECINNPVPLGLFENIGDMDETATDWIYMFTNGSNILREEGSINWPSSISKYESKILLSKPSRQYCSFIKKKDKSKDEWMACHPNDFHNNLKKIAQYLKHDLKKISNNWDGIRPQMARLDLLIPVIVLQGDMLEIKNNCEIDINPVDYYRLKIPYEDSLQKNVSIDIVTEKKFKEYLDQKTKTIQLMFNDLKEKLELSIV</sequence>
<comment type="caution">
    <text evidence="1">The sequence shown here is derived from an EMBL/GenBank/DDBJ whole genome shotgun (WGS) entry which is preliminary data.</text>
</comment>
<reference evidence="2" key="1">
    <citation type="journal article" date="2019" name="Int. J. Syst. Evol. Microbiol.">
        <title>The Global Catalogue of Microorganisms (GCM) 10K type strain sequencing project: providing services to taxonomists for standard genome sequencing and annotation.</title>
        <authorList>
            <consortium name="The Broad Institute Genomics Platform"/>
            <consortium name="The Broad Institute Genome Sequencing Center for Infectious Disease"/>
            <person name="Wu L."/>
            <person name="Ma J."/>
        </authorList>
    </citation>
    <scope>NUCLEOTIDE SEQUENCE [LARGE SCALE GENOMIC DNA]</scope>
    <source>
        <strain evidence="2">CGMCC 1.15461</strain>
    </source>
</reference>